<reference evidence="2" key="1">
    <citation type="submission" date="2021-06" db="EMBL/GenBank/DDBJ databases">
        <title>Halomicroarcula sp. F24A a new haloarchaeum isolated from saline soil.</title>
        <authorList>
            <person name="Duran-Viseras A."/>
            <person name="Sanchez-Porro C."/>
            <person name="Ventosa A."/>
        </authorList>
    </citation>
    <scope>NUCLEOTIDE SEQUENCE</scope>
    <source>
        <strain evidence="2">F24A</strain>
    </source>
</reference>
<keyword evidence="1" id="KW-1133">Transmembrane helix</keyword>
<feature type="transmembrane region" description="Helical" evidence="1">
    <location>
        <begin position="53"/>
        <end position="79"/>
    </location>
</feature>
<sequence length="158" mass="16165">MDRSLDVAHVAETLPDLGAVLEDSRLRPLGVVVGFAILTVGALLSIAPTTGQWAFWSNAVAATLVFVSVPLFCVGLAAPDPPKGSRFHIGVNLSRKQRQAVATGSLCITLSPVVMALGSPLGLSTVVLATAATLAFVGASLVLTGFVAWTSEELTGPA</sequence>
<organism evidence="2 3">
    <name type="scientific">Haloarcula salinisoli</name>
    <dbReference type="NCBI Taxonomy" id="2487746"/>
    <lineage>
        <taxon>Archaea</taxon>
        <taxon>Methanobacteriati</taxon>
        <taxon>Methanobacteriota</taxon>
        <taxon>Stenosarchaea group</taxon>
        <taxon>Halobacteria</taxon>
        <taxon>Halobacteriales</taxon>
        <taxon>Haloarculaceae</taxon>
        <taxon>Haloarcula</taxon>
    </lineage>
</organism>
<name>A0A8J8C994_9EURY</name>
<evidence type="ECO:0000313" key="2">
    <source>
        <dbReference type="EMBL" id="MBX0305097.1"/>
    </source>
</evidence>
<accession>A0A8J8C994</accession>
<proteinExistence type="predicted"/>
<evidence type="ECO:0000256" key="1">
    <source>
        <dbReference type="SAM" id="Phobius"/>
    </source>
</evidence>
<comment type="caution">
    <text evidence="2">The sequence shown here is derived from an EMBL/GenBank/DDBJ whole genome shotgun (WGS) entry which is preliminary data.</text>
</comment>
<gene>
    <name evidence="2" type="ORF">EGD98_15620</name>
</gene>
<dbReference type="AlphaFoldDB" id="A0A8J8C994"/>
<keyword evidence="1" id="KW-0472">Membrane</keyword>
<dbReference type="RefSeq" id="WP_220589290.1">
    <property type="nucleotide sequence ID" value="NZ_RKLQ01000002.1"/>
</dbReference>
<feature type="transmembrane region" description="Helical" evidence="1">
    <location>
        <begin position="29"/>
        <end position="47"/>
    </location>
</feature>
<feature type="transmembrane region" description="Helical" evidence="1">
    <location>
        <begin position="127"/>
        <end position="149"/>
    </location>
</feature>
<evidence type="ECO:0000313" key="3">
    <source>
        <dbReference type="Proteomes" id="UP000783863"/>
    </source>
</evidence>
<dbReference type="EMBL" id="RKLQ01000002">
    <property type="protein sequence ID" value="MBX0305097.1"/>
    <property type="molecule type" value="Genomic_DNA"/>
</dbReference>
<dbReference type="Proteomes" id="UP000783863">
    <property type="component" value="Unassembled WGS sequence"/>
</dbReference>
<feature type="transmembrane region" description="Helical" evidence="1">
    <location>
        <begin position="100"/>
        <end position="121"/>
    </location>
</feature>
<keyword evidence="3" id="KW-1185">Reference proteome</keyword>
<protein>
    <submittedName>
        <fullName evidence="2">Uncharacterized protein</fullName>
    </submittedName>
</protein>
<keyword evidence="1" id="KW-0812">Transmembrane</keyword>